<dbReference type="GO" id="GO:0046872">
    <property type="term" value="F:metal ion binding"/>
    <property type="evidence" value="ECO:0007669"/>
    <property type="project" value="UniProtKB-KW"/>
</dbReference>
<dbReference type="InterPro" id="IPR006319">
    <property type="entry name" value="PEP_synth"/>
</dbReference>
<evidence type="ECO:0000256" key="5">
    <source>
        <dbReference type="ARBA" id="ARBA00011996"/>
    </source>
</evidence>
<dbReference type="PANTHER" id="PTHR43030:SF1">
    <property type="entry name" value="PHOSPHOENOLPYRUVATE SYNTHASE"/>
    <property type="match status" value="1"/>
</dbReference>
<dbReference type="KEGG" id="bgok:Pr1d_50110"/>
<dbReference type="SUPFAM" id="SSF52009">
    <property type="entry name" value="Phosphohistidine domain"/>
    <property type="match status" value="1"/>
</dbReference>
<dbReference type="PANTHER" id="PTHR43030">
    <property type="entry name" value="PHOSPHOENOLPYRUVATE SYNTHASE"/>
    <property type="match status" value="1"/>
</dbReference>
<evidence type="ECO:0000259" key="15">
    <source>
        <dbReference type="Pfam" id="PF00391"/>
    </source>
</evidence>
<name>A0A5B9QJE4_9BACT</name>
<keyword evidence="10" id="KW-0418">Kinase</keyword>
<evidence type="ECO:0000256" key="11">
    <source>
        <dbReference type="ARBA" id="ARBA00022840"/>
    </source>
</evidence>
<dbReference type="InterPro" id="IPR002192">
    <property type="entry name" value="PPDK_AMP/ATP-bd"/>
</dbReference>
<dbReference type="EMBL" id="CP042913">
    <property type="protein sequence ID" value="QEG37665.1"/>
    <property type="molecule type" value="Genomic_DNA"/>
</dbReference>
<dbReference type="Gene3D" id="3.30.470.20">
    <property type="entry name" value="ATP-grasp fold, B domain"/>
    <property type="match status" value="1"/>
</dbReference>
<evidence type="ECO:0000256" key="10">
    <source>
        <dbReference type="ARBA" id="ARBA00022777"/>
    </source>
</evidence>
<dbReference type="Gene3D" id="3.50.30.10">
    <property type="entry name" value="Phosphohistidine domain"/>
    <property type="match status" value="1"/>
</dbReference>
<protein>
    <recommendedName>
        <fullName evidence="6">Phosphoenolpyruvate synthase</fullName>
        <ecNumber evidence="5">2.7.9.2</ecNumber>
    </recommendedName>
    <alternativeName>
        <fullName evidence="13">Pyruvate, water dikinase</fullName>
    </alternativeName>
</protein>
<gene>
    <name evidence="17" type="primary">ppsA</name>
    <name evidence="17" type="ORF">Pr1d_50110</name>
</gene>
<evidence type="ECO:0000256" key="7">
    <source>
        <dbReference type="ARBA" id="ARBA00022679"/>
    </source>
</evidence>
<keyword evidence="11" id="KW-0067">ATP-binding</keyword>
<evidence type="ECO:0000256" key="1">
    <source>
        <dbReference type="ARBA" id="ARBA00001946"/>
    </source>
</evidence>
<keyword evidence="17" id="KW-0670">Pyruvate</keyword>
<accession>A0A5B9QJE4</accession>
<evidence type="ECO:0000256" key="4">
    <source>
        <dbReference type="ARBA" id="ARBA00007837"/>
    </source>
</evidence>
<dbReference type="SUPFAM" id="SSF56059">
    <property type="entry name" value="Glutathione synthetase ATP-binding domain-like"/>
    <property type="match status" value="1"/>
</dbReference>
<dbReference type="Proteomes" id="UP000323917">
    <property type="component" value="Chromosome"/>
</dbReference>
<dbReference type="UniPathway" id="UPA00138"/>
<evidence type="ECO:0000256" key="2">
    <source>
        <dbReference type="ARBA" id="ARBA00002988"/>
    </source>
</evidence>
<reference evidence="17 18" key="1">
    <citation type="submission" date="2019-08" db="EMBL/GenBank/DDBJ databases">
        <title>Deep-cultivation of Planctomycetes and their phenomic and genomic characterization uncovers novel biology.</title>
        <authorList>
            <person name="Wiegand S."/>
            <person name="Jogler M."/>
            <person name="Boedeker C."/>
            <person name="Pinto D."/>
            <person name="Vollmers J."/>
            <person name="Rivas-Marin E."/>
            <person name="Kohn T."/>
            <person name="Peeters S.H."/>
            <person name="Heuer A."/>
            <person name="Rast P."/>
            <person name="Oberbeckmann S."/>
            <person name="Bunk B."/>
            <person name="Jeske O."/>
            <person name="Meyerdierks A."/>
            <person name="Storesund J.E."/>
            <person name="Kallscheuer N."/>
            <person name="Luecker S."/>
            <person name="Lage O.M."/>
            <person name="Pohl T."/>
            <person name="Merkel B.J."/>
            <person name="Hornburger P."/>
            <person name="Mueller R.-W."/>
            <person name="Bruemmer F."/>
            <person name="Labrenz M."/>
            <person name="Spormann A.M."/>
            <person name="Op den Camp H."/>
            <person name="Overmann J."/>
            <person name="Amann R."/>
            <person name="Jetten M.S.M."/>
            <person name="Mascher T."/>
            <person name="Medema M.H."/>
            <person name="Devos D.P."/>
            <person name="Kaster A.-K."/>
            <person name="Ovreas L."/>
            <person name="Rohde M."/>
            <person name="Galperin M.Y."/>
            <person name="Jogler C."/>
        </authorList>
    </citation>
    <scope>NUCLEOTIDE SEQUENCE [LARGE SCALE GENOMIC DNA]</scope>
    <source>
        <strain evidence="17 18">Pr1d</strain>
    </source>
</reference>
<keyword evidence="12" id="KW-0460">Magnesium</keyword>
<evidence type="ECO:0000259" key="16">
    <source>
        <dbReference type="Pfam" id="PF01326"/>
    </source>
</evidence>
<comment type="similarity">
    <text evidence="4">Belongs to the PEP-utilizing enzyme family.</text>
</comment>
<dbReference type="GO" id="GO:0005524">
    <property type="term" value="F:ATP binding"/>
    <property type="evidence" value="ECO:0007669"/>
    <property type="project" value="UniProtKB-KW"/>
</dbReference>
<evidence type="ECO:0000256" key="9">
    <source>
        <dbReference type="ARBA" id="ARBA00022741"/>
    </source>
</evidence>
<keyword evidence="9" id="KW-0547">Nucleotide-binding</keyword>
<dbReference type="InterPro" id="IPR013815">
    <property type="entry name" value="ATP_grasp_subdomain_1"/>
</dbReference>
<comment type="pathway">
    <text evidence="3">Carbohydrate biosynthesis; gluconeogenesis.</text>
</comment>
<dbReference type="AlphaFoldDB" id="A0A5B9QJE4"/>
<evidence type="ECO:0000256" key="8">
    <source>
        <dbReference type="ARBA" id="ARBA00022723"/>
    </source>
</evidence>
<organism evidence="17 18">
    <name type="scientific">Bythopirellula goksoeyrii</name>
    <dbReference type="NCBI Taxonomy" id="1400387"/>
    <lineage>
        <taxon>Bacteria</taxon>
        <taxon>Pseudomonadati</taxon>
        <taxon>Planctomycetota</taxon>
        <taxon>Planctomycetia</taxon>
        <taxon>Pirellulales</taxon>
        <taxon>Lacipirellulaceae</taxon>
        <taxon>Bythopirellula</taxon>
    </lineage>
</organism>
<evidence type="ECO:0000256" key="14">
    <source>
        <dbReference type="ARBA" id="ARBA00047700"/>
    </source>
</evidence>
<dbReference type="EC" id="2.7.9.2" evidence="5"/>
<keyword evidence="18" id="KW-1185">Reference proteome</keyword>
<sequence>MPSPYTLRLDEIDGSKVALCGGKGASLGELVHVGMRVPKGFVVTRPAFDTFMAMADPNGQVARWLADVDTGKIPVAEAAQAIVELLSSATIPAEISSAIIAGVNYLDVLSVSVRSSATCEDGTANAWAGQLDTFLDVAPENIESQVLACWLSIFRAPALAYGAAHGYGAGQFGVAVVVQEMISSEVSGIGFSVHPVTQEPDLRLIEACFGLGEAIVSGKIMPDQYVVRRGAQEIVESTRGKQRQGLFLEHGQPEPQWRELGERGGEPKMSGEQVLEYAMLLDRIEDHYGMPMDTEWALTDDTFHLLQARPITTLAQEYRDPIVDHSEPWMPFVRRPLSLLEASIISHWLDSRHAGEDFGFHCDRFLSIQDAAGMTTMFPPKVSFEAVLDHIRQLDRTDRNQLIAFLERGREIYRRGFERIERGEGFSNLDEAIEHFIEVGRYTTSLPASTLIALEQGHIDDPRVRELAEELRSHSLYPRFLSRLIEPIVKDLADRLGFSEPDRAPELVTWRELHQNSINRETLENRLEQVIAGRLFVYQMLGDEERVDFVTETGYLLMREMGQRQIIPPDDPDRIAGQAAWPGVHRGRARVVLTSEPDGIELNDGEVLVSIQSNPNLMPLLRHAGAIVTDDGGVACHAGIICRELKIPTIIGTGRATSAIHDGDLVEVDATQQLVRILERARIG</sequence>
<dbReference type="Pfam" id="PF00391">
    <property type="entry name" value="PEP-utilizers"/>
    <property type="match status" value="1"/>
</dbReference>
<evidence type="ECO:0000256" key="12">
    <source>
        <dbReference type="ARBA" id="ARBA00022842"/>
    </source>
</evidence>
<feature type="domain" description="Pyruvate phosphate dikinase AMP/ATP-binding" evidence="16">
    <location>
        <begin position="18"/>
        <end position="321"/>
    </location>
</feature>
<dbReference type="Pfam" id="PF01326">
    <property type="entry name" value="PPDK_N"/>
    <property type="match status" value="1"/>
</dbReference>
<dbReference type="InterPro" id="IPR008279">
    <property type="entry name" value="PEP-util_enz_mobile_dom"/>
</dbReference>
<keyword evidence="8" id="KW-0479">Metal-binding</keyword>
<keyword evidence="7 17" id="KW-0808">Transferase</keyword>
<evidence type="ECO:0000256" key="13">
    <source>
        <dbReference type="ARBA" id="ARBA00033470"/>
    </source>
</evidence>
<comment type="cofactor">
    <cofactor evidence="1">
        <name>Mg(2+)</name>
        <dbReference type="ChEBI" id="CHEBI:18420"/>
    </cofactor>
</comment>
<dbReference type="OrthoDB" id="9765468at2"/>
<evidence type="ECO:0000313" key="17">
    <source>
        <dbReference type="EMBL" id="QEG37665.1"/>
    </source>
</evidence>
<dbReference type="RefSeq" id="WP_148075863.1">
    <property type="nucleotide sequence ID" value="NZ_CP042913.1"/>
</dbReference>
<evidence type="ECO:0000256" key="6">
    <source>
        <dbReference type="ARBA" id="ARBA00021623"/>
    </source>
</evidence>
<dbReference type="Gene3D" id="3.30.1490.20">
    <property type="entry name" value="ATP-grasp fold, A domain"/>
    <property type="match status" value="1"/>
</dbReference>
<comment type="catalytic activity">
    <reaction evidence="14">
        <text>pyruvate + ATP + H2O = phosphoenolpyruvate + AMP + phosphate + 2 H(+)</text>
        <dbReference type="Rhea" id="RHEA:11364"/>
        <dbReference type="ChEBI" id="CHEBI:15361"/>
        <dbReference type="ChEBI" id="CHEBI:15377"/>
        <dbReference type="ChEBI" id="CHEBI:15378"/>
        <dbReference type="ChEBI" id="CHEBI:30616"/>
        <dbReference type="ChEBI" id="CHEBI:43474"/>
        <dbReference type="ChEBI" id="CHEBI:58702"/>
        <dbReference type="ChEBI" id="CHEBI:456215"/>
        <dbReference type="EC" id="2.7.9.2"/>
    </reaction>
</comment>
<dbReference type="GO" id="GO:0006094">
    <property type="term" value="P:gluconeogenesis"/>
    <property type="evidence" value="ECO:0007669"/>
    <property type="project" value="UniProtKB-UniPathway"/>
</dbReference>
<evidence type="ECO:0000313" key="18">
    <source>
        <dbReference type="Proteomes" id="UP000323917"/>
    </source>
</evidence>
<evidence type="ECO:0000256" key="3">
    <source>
        <dbReference type="ARBA" id="ARBA00004742"/>
    </source>
</evidence>
<feature type="domain" description="PEP-utilising enzyme mobile" evidence="15">
    <location>
        <begin position="603"/>
        <end position="672"/>
    </location>
</feature>
<comment type="function">
    <text evidence="2">Catalyzes the phosphorylation of pyruvate to phosphoenolpyruvate.</text>
</comment>
<proteinExistence type="inferred from homology"/>
<dbReference type="GO" id="GO:0008986">
    <property type="term" value="F:pyruvate, water dikinase activity"/>
    <property type="evidence" value="ECO:0007669"/>
    <property type="project" value="UniProtKB-EC"/>
</dbReference>
<dbReference type="InterPro" id="IPR036637">
    <property type="entry name" value="Phosphohistidine_dom_sf"/>
</dbReference>